<dbReference type="EMBL" id="FAOP01000011">
    <property type="protein sequence ID" value="CUU08816.1"/>
    <property type="molecule type" value="Genomic_DNA"/>
</dbReference>
<dbReference type="CDD" id="cd00477">
    <property type="entry name" value="FTHFS"/>
    <property type="match status" value="1"/>
</dbReference>
<accession>A0A0P1N0J4</accession>
<dbReference type="NCBIfam" id="NF010030">
    <property type="entry name" value="PRK13505.1"/>
    <property type="match status" value="1"/>
</dbReference>
<dbReference type="PROSITE" id="PS00721">
    <property type="entry name" value="FTHFS_1"/>
    <property type="match status" value="1"/>
</dbReference>
<gene>
    <name evidence="8" type="primary">fhs</name>
    <name evidence="10" type="ORF">JGI4_02189</name>
    <name evidence="9" type="ORF">JGI8_01666</name>
</gene>
<feature type="binding site" evidence="8">
    <location>
        <begin position="66"/>
        <end position="73"/>
    </location>
    <ligand>
        <name>ATP</name>
        <dbReference type="ChEBI" id="CHEBI:30616"/>
    </ligand>
</feature>
<accession>A0A0P1MK93</accession>
<dbReference type="InterPro" id="IPR000559">
    <property type="entry name" value="Formate_THF_ligase"/>
</dbReference>
<dbReference type="FunFam" id="3.30.1510.10:FF:000001">
    <property type="entry name" value="Formate--tetrahydrofolate ligase"/>
    <property type="match status" value="1"/>
</dbReference>
<dbReference type="EMBL" id="CZVI01000028">
    <property type="protein sequence ID" value="CUS92351.1"/>
    <property type="molecule type" value="Genomic_DNA"/>
</dbReference>
<accession>A0A0P1LQT4</accession>
<dbReference type="Pfam" id="PF01268">
    <property type="entry name" value="FTHFS"/>
    <property type="match status" value="1"/>
</dbReference>
<accession>A0A0P1L7B6</accession>
<dbReference type="Proteomes" id="UP000182200">
    <property type="component" value="Unassembled WGS sequence"/>
</dbReference>
<dbReference type="GO" id="GO:0004329">
    <property type="term" value="F:formate-tetrahydrofolate ligase activity"/>
    <property type="evidence" value="ECO:0007669"/>
    <property type="project" value="UniProtKB-UniRule"/>
</dbReference>
<keyword evidence="4 8" id="KW-0547">Nucleotide-binding</keyword>
<evidence type="ECO:0000256" key="1">
    <source>
        <dbReference type="ARBA" id="ARBA00004777"/>
    </source>
</evidence>
<dbReference type="STRING" id="1633631.GCA_001442925_02183"/>
<keyword evidence="12" id="KW-1185">Reference proteome</keyword>
<accession>A0A0S4NCK2</accession>
<evidence type="ECO:0000256" key="8">
    <source>
        <dbReference type="HAMAP-Rule" id="MF_01543"/>
    </source>
</evidence>
<dbReference type="OrthoDB" id="9761733at2"/>
<evidence type="ECO:0000256" key="6">
    <source>
        <dbReference type="ARBA" id="ARBA00049033"/>
    </source>
</evidence>
<dbReference type="Gene3D" id="3.40.50.300">
    <property type="entry name" value="P-loop containing nucleotide triphosphate hydrolases"/>
    <property type="match status" value="1"/>
</dbReference>
<dbReference type="HAMAP" id="MF_01543">
    <property type="entry name" value="FTHFS"/>
    <property type="match status" value="1"/>
</dbReference>
<name>A0A0N7MRH7_9BACT</name>
<dbReference type="SUPFAM" id="SSF52540">
    <property type="entry name" value="P-loop containing nucleoside triphosphate hydrolases"/>
    <property type="match status" value="1"/>
</dbReference>
<reference evidence="9 12" key="2">
    <citation type="submission" date="2015-11" db="EMBL/GenBank/DDBJ databases">
        <authorList>
            <person name="Varghese N."/>
        </authorList>
    </citation>
    <scope>NUCLEOTIDE SEQUENCE [LARGE SCALE GENOMIC DNA]</scope>
    <source>
        <strain evidence="9 12">JGI-8</strain>
    </source>
</reference>
<dbReference type="RefSeq" id="WP_047134453.1">
    <property type="nucleotide sequence ID" value="NZ_CZVI01000028.1"/>
</dbReference>
<accession>A0A0P1MAJ6</accession>
<comment type="similarity">
    <text evidence="7 8">Belongs to the formate--tetrahydrofolate ligase family.</text>
</comment>
<evidence type="ECO:0000256" key="4">
    <source>
        <dbReference type="ARBA" id="ARBA00022741"/>
    </source>
</evidence>
<dbReference type="AlphaFoldDB" id="A0A0N7MRH7"/>
<organism evidence="10 11">
    <name type="scientific">Candidatus Kryptonium thompsonii</name>
    <dbReference type="NCBI Taxonomy" id="1633631"/>
    <lineage>
        <taxon>Bacteria</taxon>
        <taxon>Pseudomonadati</taxon>
        <taxon>Candidatus Kryptoniota</taxon>
        <taxon>Candidatus Kryptonium</taxon>
    </lineage>
</organism>
<dbReference type="Gene3D" id="3.30.1510.10">
    <property type="entry name" value="Domain 2, N(10)-formyltetrahydrofolate synthetase"/>
    <property type="match status" value="1"/>
</dbReference>
<keyword evidence="3 8" id="KW-0436">Ligase</keyword>
<dbReference type="InterPro" id="IPR027417">
    <property type="entry name" value="P-loop_NTPase"/>
</dbReference>
<evidence type="ECO:0000313" key="11">
    <source>
        <dbReference type="Proteomes" id="UP000182011"/>
    </source>
</evidence>
<proteinExistence type="inferred from homology"/>
<dbReference type="EC" id="6.3.4.3" evidence="8"/>
<dbReference type="GO" id="GO:0035999">
    <property type="term" value="P:tetrahydrofolate interconversion"/>
    <property type="evidence" value="ECO:0007669"/>
    <property type="project" value="UniProtKB-UniRule"/>
</dbReference>
<evidence type="ECO:0000313" key="10">
    <source>
        <dbReference type="EMBL" id="CUU08816.1"/>
    </source>
</evidence>
<keyword evidence="2 8" id="KW-0554">One-carbon metabolism</keyword>
<evidence type="ECO:0000313" key="9">
    <source>
        <dbReference type="EMBL" id="CUS92351.1"/>
    </source>
</evidence>
<evidence type="ECO:0000256" key="5">
    <source>
        <dbReference type="ARBA" id="ARBA00022840"/>
    </source>
</evidence>
<dbReference type="GO" id="GO:0005524">
    <property type="term" value="F:ATP binding"/>
    <property type="evidence" value="ECO:0007669"/>
    <property type="project" value="UniProtKB-UniRule"/>
</dbReference>
<comment type="pathway">
    <text evidence="1 8">One-carbon metabolism; tetrahydrofolate interconversion.</text>
</comment>
<dbReference type="InterPro" id="IPR020628">
    <property type="entry name" value="Formate_THF_ligase_CS"/>
</dbReference>
<sequence length="555" mass="60480">MTPNSIAVEEKVKPLHIKHIMEQIGLTDDDFEYYGKFTGKIRLEVMEKLKDKPDGKLIIVTAITPTPSGEGKTLTSIGLSQALNKIGKKSIVTLREPSLGPIFGIKGGATGGGKSQVIPSELINLHFNGDIHAVASAHNLLAALIDAHIHHGNELRIDVNNITWERTIDMNDRALRHIVIGLGGKVNGVPRESGFVITAASETMAILCMASSRMDLKRRLCEIVIGYDLDGKPVRARDLKACGAMMVLLNEAIMPNLVQTTEHTPAIIHGGPFANIAHGTNSVIADKIALKLADYVVVETGFGSDLGAEKFFDIVSQIHRLKPDAAVIVVSAKAIRYHGGIKSKDDFTVEKFKKGLENLEFHVKNVRKFGVPAVVSINKFETDLEVEIDLIKEKCAELGVECSVTEFFTKGGEGGIELAEKIVKITETTPSDFKPLYRLSVPLIEKIKLIATEIYGADDVYIERKAMRKLEKYIEHGYDHLPVCIAKTPNSISDNPKLVGVPKGWTLTVTDARLFAGAGFVVAICGDIMLMPGLSKNPAAFNMDVDEYGNIIGLF</sequence>
<evidence type="ECO:0000256" key="7">
    <source>
        <dbReference type="ARBA" id="ARBA00061363"/>
    </source>
</evidence>
<evidence type="ECO:0000256" key="2">
    <source>
        <dbReference type="ARBA" id="ARBA00022563"/>
    </source>
</evidence>
<accession>A0A0N7MRH7</accession>
<keyword evidence="5 8" id="KW-0067">ATP-binding</keyword>
<evidence type="ECO:0000313" key="12">
    <source>
        <dbReference type="Proteomes" id="UP000182200"/>
    </source>
</evidence>
<dbReference type="Proteomes" id="UP000182011">
    <property type="component" value="Unassembled WGS sequence"/>
</dbReference>
<comment type="catalytic activity">
    <reaction evidence="6 8">
        <text>(6S)-5,6,7,8-tetrahydrofolate + formate + ATP = (6R)-10-formyltetrahydrofolate + ADP + phosphate</text>
        <dbReference type="Rhea" id="RHEA:20221"/>
        <dbReference type="ChEBI" id="CHEBI:15740"/>
        <dbReference type="ChEBI" id="CHEBI:30616"/>
        <dbReference type="ChEBI" id="CHEBI:43474"/>
        <dbReference type="ChEBI" id="CHEBI:57453"/>
        <dbReference type="ChEBI" id="CHEBI:195366"/>
        <dbReference type="ChEBI" id="CHEBI:456216"/>
        <dbReference type="EC" id="6.3.4.3"/>
    </reaction>
</comment>
<reference evidence="10 11" key="1">
    <citation type="submission" date="2015-11" db="EMBL/GenBank/DDBJ databases">
        <authorList>
            <person name="Zhang Y."/>
            <person name="Guo Z."/>
        </authorList>
    </citation>
    <scope>NUCLEOTIDE SEQUENCE [LARGE SCALE GENOMIC DNA]</scope>
    <source>
        <strain evidence="10">JGI-4</strain>
    </source>
</reference>
<protein>
    <recommendedName>
        <fullName evidence="8">Formate--tetrahydrofolate ligase</fullName>
        <ecNumber evidence="8">6.3.4.3</ecNumber>
    </recommendedName>
    <alternativeName>
        <fullName evidence="8">Formyltetrahydrofolate synthetase</fullName>
        <shortName evidence="8">FHS</shortName>
        <shortName evidence="8">FTHFS</shortName>
    </alternativeName>
</protein>
<accession>A0A0P1LZW4</accession>
<evidence type="ECO:0000256" key="3">
    <source>
        <dbReference type="ARBA" id="ARBA00022598"/>
    </source>
</evidence>
<dbReference type="FunFam" id="3.10.410.10:FF:000001">
    <property type="entry name" value="Putative formate--tetrahydrofolate ligase"/>
    <property type="match status" value="1"/>
</dbReference>
<dbReference type="UniPathway" id="UPA00193"/>
<accession>A0A0P1LFD0</accession>
<dbReference type="Gene3D" id="3.10.410.10">
    <property type="entry name" value="Formyltetrahydrofolate synthetase, domain 3"/>
    <property type="match status" value="1"/>
</dbReference>